<gene>
    <name evidence="1" type="ORF">JA29_196</name>
</gene>
<accession>A0A384ZXF8</accession>
<organism evidence="1 2">
    <name type="scientific">Dickeya phage vB_DsoM_JA29</name>
    <dbReference type="NCBI Taxonomy" id="2283031"/>
    <lineage>
        <taxon>Viruses</taxon>
        <taxon>Duplodnaviria</taxon>
        <taxon>Heunggongvirae</taxon>
        <taxon>Uroviricota</taxon>
        <taxon>Caudoviricetes</taxon>
        <taxon>Salmondvirus</taxon>
        <taxon>Salmondvirus JA29</taxon>
    </lineage>
</organism>
<evidence type="ECO:0000313" key="2">
    <source>
        <dbReference type="Proteomes" id="UP000263326"/>
    </source>
</evidence>
<keyword evidence="2" id="KW-1185">Reference proteome</keyword>
<dbReference type="Proteomes" id="UP000263326">
    <property type="component" value="Segment"/>
</dbReference>
<dbReference type="EMBL" id="MH460461">
    <property type="protein sequence ID" value="AXG66922.1"/>
    <property type="molecule type" value="Genomic_DNA"/>
</dbReference>
<protein>
    <submittedName>
        <fullName evidence="1">Uncharacterized protein</fullName>
    </submittedName>
</protein>
<proteinExistence type="predicted"/>
<evidence type="ECO:0000313" key="1">
    <source>
        <dbReference type="EMBL" id="AXG66922.1"/>
    </source>
</evidence>
<name>A0A384ZXF8_9CAUD</name>
<reference evidence="1 2" key="1">
    <citation type="journal article" date="2018" name="Front. Microbiol.">
        <title>Jumbo Bacteriophages Are Represented Within an Increasing Diversity of Environmental Viruses Infecting the Emerging Phytopathogen, Dickeya solani.</title>
        <authorList>
            <person name="Day A.W."/>
            <person name="Ahn J."/>
            <person name="Salmond G.P.C."/>
        </authorList>
    </citation>
    <scope>NUCLEOTIDE SEQUENCE [LARGE SCALE GENOMIC DNA]</scope>
</reference>
<sequence>MLIDELNRKGDEELLFPISLEAPLVSFLQEGLLFIGTAVDYGDGIWILDPHLYSFENHSYTPVNISFKVSANDEIRKLSNSDEVRTFAPSAGFNAGIISGVPLAFPTRIH</sequence>